<dbReference type="EMBL" id="PCRE01000059">
    <property type="protein sequence ID" value="PIP14626.1"/>
    <property type="molecule type" value="Genomic_DNA"/>
</dbReference>
<comment type="caution">
    <text evidence="1">The sequence shown here is derived from an EMBL/GenBank/DDBJ whole genome shotgun (WGS) entry which is preliminary data.</text>
</comment>
<evidence type="ECO:0000313" key="1">
    <source>
        <dbReference type="EMBL" id="PIP14626.1"/>
    </source>
</evidence>
<gene>
    <name evidence="1" type="ORF">COX47_04250</name>
</gene>
<accession>A0A2G9Y621</accession>
<organism evidence="1 2">
    <name type="scientific">Candidatus Roizmanbacteria bacterium CG23_combo_of_CG06-09_8_20_14_all_35_49</name>
    <dbReference type="NCBI Taxonomy" id="1974863"/>
    <lineage>
        <taxon>Bacteria</taxon>
        <taxon>Candidatus Roizmaniibacteriota</taxon>
    </lineage>
</organism>
<evidence type="ECO:0000313" key="2">
    <source>
        <dbReference type="Proteomes" id="UP000231025"/>
    </source>
</evidence>
<dbReference type="AlphaFoldDB" id="A0A2G9Y621"/>
<proteinExistence type="predicted"/>
<reference evidence="1 2" key="1">
    <citation type="submission" date="2017-09" db="EMBL/GenBank/DDBJ databases">
        <title>Depth-based differentiation of microbial function through sediment-hosted aquifers and enrichment of novel symbionts in the deep terrestrial subsurface.</title>
        <authorList>
            <person name="Probst A.J."/>
            <person name="Ladd B."/>
            <person name="Jarett J.K."/>
            <person name="Geller-Mcgrath D.E."/>
            <person name="Sieber C.M."/>
            <person name="Emerson J.B."/>
            <person name="Anantharaman K."/>
            <person name="Thomas B.C."/>
            <person name="Malmstrom R."/>
            <person name="Stieglmeier M."/>
            <person name="Klingl A."/>
            <person name="Woyke T."/>
            <person name="Ryan C.M."/>
            <person name="Banfield J.F."/>
        </authorList>
    </citation>
    <scope>NUCLEOTIDE SEQUENCE [LARGE SCALE GENOMIC DNA]</scope>
    <source>
        <strain evidence="1">CG23_combo_of_CG06-09_8_20_14_all_35_49</strain>
    </source>
</reference>
<name>A0A2G9Y621_9BACT</name>
<dbReference type="Proteomes" id="UP000231025">
    <property type="component" value="Unassembled WGS sequence"/>
</dbReference>
<sequence length="100" mass="11650">MSDKDKSRAIVLIEKLRLVEAEIFRLASKYGVKSVDELDSFISKGKVTEKKVEEDLFVFDFLISQKKELEKETESLSINKADIWKNLQNLLELPKLNFRT</sequence>
<protein>
    <submittedName>
        <fullName evidence="1">Uncharacterized protein</fullName>
    </submittedName>
</protein>